<protein>
    <submittedName>
        <fullName evidence="2">Uncharacterized protein</fullName>
    </submittedName>
</protein>
<feature type="signal peptide" evidence="1">
    <location>
        <begin position="1"/>
        <end position="21"/>
    </location>
</feature>
<name>A0A6J8A5G3_MYTCO</name>
<evidence type="ECO:0000313" key="3">
    <source>
        <dbReference type="Proteomes" id="UP000507470"/>
    </source>
</evidence>
<dbReference type="Proteomes" id="UP000507470">
    <property type="component" value="Unassembled WGS sequence"/>
</dbReference>
<organism evidence="2 3">
    <name type="scientific">Mytilus coruscus</name>
    <name type="common">Sea mussel</name>
    <dbReference type="NCBI Taxonomy" id="42192"/>
    <lineage>
        <taxon>Eukaryota</taxon>
        <taxon>Metazoa</taxon>
        <taxon>Spiralia</taxon>
        <taxon>Lophotrochozoa</taxon>
        <taxon>Mollusca</taxon>
        <taxon>Bivalvia</taxon>
        <taxon>Autobranchia</taxon>
        <taxon>Pteriomorphia</taxon>
        <taxon>Mytilida</taxon>
        <taxon>Mytiloidea</taxon>
        <taxon>Mytilidae</taxon>
        <taxon>Mytilinae</taxon>
        <taxon>Mytilus</taxon>
    </lineage>
</organism>
<keyword evidence="1" id="KW-0732">Signal</keyword>
<dbReference type="EMBL" id="CACVKT020000570">
    <property type="protein sequence ID" value="CAC5360655.1"/>
    <property type="molecule type" value="Genomic_DNA"/>
</dbReference>
<evidence type="ECO:0000256" key="1">
    <source>
        <dbReference type="SAM" id="SignalP"/>
    </source>
</evidence>
<dbReference type="OrthoDB" id="10615907at2759"/>
<sequence length="166" mass="19091">MLPRLIWLLMIYEMTITIVEAIERKINSHLRRWLEVPPTFTAISLYSRSSQIQLATFNINFGGIQDIKEQTCNDSQRLSKSGILTRTGRKWLARTAVDQAESILQHKDIVGNTCTGRQGLGVVHFQQWSKATPNEKSNMVHSEVRQVEEEQRRAKTVELSRQGAWI</sequence>
<reference evidence="2 3" key="1">
    <citation type="submission" date="2020-06" db="EMBL/GenBank/DDBJ databases">
        <authorList>
            <person name="Li R."/>
            <person name="Bekaert M."/>
        </authorList>
    </citation>
    <scope>NUCLEOTIDE SEQUENCE [LARGE SCALE GENOMIC DNA]</scope>
    <source>
        <strain evidence="3">wild</strain>
    </source>
</reference>
<accession>A0A6J8A5G3</accession>
<proteinExistence type="predicted"/>
<dbReference type="AlphaFoldDB" id="A0A6J8A5G3"/>
<feature type="chain" id="PRO_5026996606" evidence="1">
    <location>
        <begin position="22"/>
        <end position="166"/>
    </location>
</feature>
<gene>
    <name evidence="2" type="ORF">MCOR_3055</name>
</gene>
<evidence type="ECO:0000313" key="2">
    <source>
        <dbReference type="EMBL" id="CAC5360655.1"/>
    </source>
</evidence>
<keyword evidence="3" id="KW-1185">Reference proteome</keyword>